<feature type="transmembrane region" description="Helical" evidence="9">
    <location>
        <begin position="89"/>
        <end position="106"/>
    </location>
</feature>
<dbReference type="Gene3D" id="3.30.565.10">
    <property type="entry name" value="Histidine kinase-like ATPase, C-terminal domain"/>
    <property type="match status" value="1"/>
</dbReference>
<dbReference type="GO" id="GO:0016301">
    <property type="term" value="F:kinase activity"/>
    <property type="evidence" value="ECO:0007669"/>
    <property type="project" value="UniProtKB-KW"/>
</dbReference>
<comment type="caution">
    <text evidence="12">The sequence shown here is derived from an EMBL/GenBank/DDBJ whole genome shotgun (WGS) entry which is preliminary data.</text>
</comment>
<evidence type="ECO:0000313" key="12">
    <source>
        <dbReference type="EMBL" id="MCE7003854.1"/>
    </source>
</evidence>
<proteinExistence type="predicted"/>
<keyword evidence="6 12" id="KW-0418">Kinase</keyword>
<feature type="transmembrane region" description="Helical" evidence="9">
    <location>
        <begin position="12"/>
        <end position="31"/>
    </location>
</feature>
<keyword evidence="9" id="KW-0472">Membrane</keyword>
<dbReference type="Pfam" id="PF07730">
    <property type="entry name" value="HisKA_3"/>
    <property type="match status" value="1"/>
</dbReference>
<evidence type="ECO:0000259" key="11">
    <source>
        <dbReference type="Pfam" id="PF07730"/>
    </source>
</evidence>
<gene>
    <name evidence="12" type="ORF">LWC34_13590</name>
</gene>
<dbReference type="PANTHER" id="PTHR24421:SF10">
    <property type="entry name" value="NITRATE_NITRITE SENSOR PROTEIN NARQ"/>
    <property type="match status" value="1"/>
</dbReference>
<organism evidence="12 13">
    <name type="scientific">Kibdelosporangium philippinense</name>
    <dbReference type="NCBI Taxonomy" id="211113"/>
    <lineage>
        <taxon>Bacteria</taxon>
        <taxon>Bacillati</taxon>
        <taxon>Actinomycetota</taxon>
        <taxon>Actinomycetes</taxon>
        <taxon>Pseudonocardiales</taxon>
        <taxon>Pseudonocardiaceae</taxon>
        <taxon>Kibdelosporangium</taxon>
    </lineage>
</organism>
<dbReference type="EC" id="2.7.13.3" evidence="2"/>
<dbReference type="Pfam" id="PF02518">
    <property type="entry name" value="HATPase_c"/>
    <property type="match status" value="1"/>
</dbReference>
<name>A0ABS8Z7J6_9PSEU</name>
<keyword evidence="3" id="KW-0597">Phosphoprotein</keyword>
<dbReference type="InterPro" id="IPR011712">
    <property type="entry name" value="Sig_transdc_His_kin_sub3_dim/P"/>
</dbReference>
<reference evidence="12 13" key="1">
    <citation type="submission" date="2021-12" db="EMBL/GenBank/DDBJ databases">
        <title>Genome sequence of Kibdelosporangium philippinense ATCC 49844.</title>
        <authorList>
            <person name="Fedorov E.A."/>
            <person name="Omeragic M."/>
            <person name="Shalygina K.F."/>
            <person name="Maclea K.S."/>
        </authorList>
    </citation>
    <scope>NUCLEOTIDE SEQUENCE [LARGE SCALE GENOMIC DNA]</scope>
    <source>
        <strain evidence="12 13">ATCC 49844</strain>
    </source>
</reference>
<dbReference type="SUPFAM" id="SSF55874">
    <property type="entry name" value="ATPase domain of HSP90 chaperone/DNA topoisomerase II/histidine kinase"/>
    <property type="match status" value="1"/>
</dbReference>
<evidence type="ECO:0000313" key="13">
    <source>
        <dbReference type="Proteomes" id="UP001521150"/>
    </source>
</evidence>
<keyword evidence="9" id="KW-1133">Transmembrane helix</keyword>
<dbReference type="CDD" id="cd16917">
    <property type="entry name" value="HATPase_UhpB-NarQ-NarX-like"/>
    <property type="match status" value="1"/>
</dbReference>
<feature type="transmembrane region" description="Helical" evidence="9">
    <location>
        <begin position="37"/>
        <end position="56"/>
    </location>
</feature>
<feature type="domain" description="Histidine kinase/HSP90-like ATPase" evidence="10">
    <location>
        <begin position="290"/>
        <end position="377"/>
    </location>
</feature>
<dbReference type="InterPro" id="IPR036890">
    <property type="entry name" value="HATPase_C_sf"/>
</dbReference>
<protein>
    <recommendedName>
        <fullName evidence="2">histidine kinase</fullName>
        <ecNumber evidence="2">2.7.13.3</ecNumber>
    </recommendedName>
</protein>
<keyword evidence="8" id="KW-0902">Two-component regulatory system</keyword>
<feature type="transmembrane region" description="Helical" evidence="9">
    <location>
        <begin position="113"/>
        <end position="131"/>
    </location>
</feature>
<keyword evidence="9" id="KW-0812">Transmembrane</keyword>
<dbReference type="PANTHER" id="PTHR24421">
    <property type="entry name" value="NITRATE/NITRITE SENSOR PROTEIN NARX-RELATED"/>
    <property type="match status" value="1"/>
</dbReference>
<keyword evidence="5" id="KW-0547">Nucleotide-binding</keyword>
<evidence type="ECO:0000256" key="7">
    <source>
        <dbReference type="ARBA" id="ARBA00022840"/>
    </source>
</evidence>
<evidence type="ECO:0000259" key="10">
    <source>
        <dbReference type="Pfam" id="PF02518"/>
    </source>
</evidence>
<dbReference type="Proteomes" id="UP001521150">
    <property type="component" value="Unassembled WGS sequence"/>
</dbReference>
<evidence type="ECO:0000256" key="9">
    <source>
        <dbReference type="SAM" id="Phobius"/>
    </source>
</evidence>
<accession>A0ABS8Z7J6</accession>
<evidence type="ECO:0000256" key="5">
    <source>
        <dbReference type="ARBA" id="ARBA00022741"/>
    </source>
</evidence>
<feature type="transmembrane region" description="Helical" evidence="9">
    <location>
        <begin position="63"/>
        <end position="83"/>
    </location>
</feature>
<dbReference type="Gene3D" id="1.20.5.1930">
    <property type="match status" value="1"/>
</dbReference>
<feature type="domain" description="Signal transduction histidine kinase subgroup 3 dimerisation and phosphoacceptor" evidence="11">
    <location>
        <begin position="177"/>
        <end position="245"/>
    </location>
</feature>
<dbReference type="RefSeq" id="WP_233725409.1">
    <property type="nucleotide sequence ID" value="NZ_JAJVCN010000001.1"/>
</dbReference>
<evidence type="ECO:0000256" key="1">
    <source>
        <dbReference type="ARBA" id="ARBA00000085"/>
    </source>
</evidence>
<evidence type="ECO:0000256" key="8">
    <source>
        <dbReference type="ARBA" id="ARBA00023012"/>
    </source>
</evidence>
<dbReference type="EMBL" id="JAJVCN010000001">
    <property type="protein sequence ID" value="MCE7003854.1"/>
    <property type="molecule type" value="Genomic_DNA"/>
</dbReference>
<feature type="transmembrane region" description="Helical" evidence="9">
    <location>
        <begin position="137"/>
        <end position="158"/>
    </location>
</feature>
<evidence type="ECO:0000256" key="6">
    <source>
        <dbReference type="ARBA" id="ARBA00022777"/>
    </source>
</evidence>
<comment type="catalytic activity">
    <reaction evidence="1">
        <text>ATP + protein L-histidine = ADP + protein N-phospho-L-histidine.</text>
        <dbReference type="EC" id="2.7.13.3"/>
    </reaction>
</comment>
<dbReference type="InterPro" id="IPR050482">
    <property type="entry name" value="Sensor_HK_TwoCompSys"/>
</dbReference>
<keyword evidence="4" id="KW-0808">Transferase</keyword>
<dbReference type="InterPro" id="IPR003594">
    <property type="entry name" value="HATPase_dom"/>
</dbReference>
<sequence length="380" mass="40003">MLGIFDRMTWVQRIVTAMFLVAAVIIDIFEGLSVESVPGAIGIVLCGLLPLATVLMPTLSASVVAGIALVSIGFTIICTLLPVPPDNTFGMIELLGLGILVVRVVLQFRPLPAVALTALLFAAAPILPLRLAEWDRIEYFIVAIVFGGAFLVLVGMYMRLHDRQRNVGFELARQTQRLEYARDLHDFVAHHVTAIVAQAKAVRFTTAAGMAPSPQALDDMLAGIEKAGSEALVSMRSMITVLRDDTAPVRPHQTLDSVVAGAVENFAGPPVSVSIDPDVAVRDLPQGTLDAAKHVVQESLTNILRHAAEVTMVDVSARESGESVRITVTNDGIASSNGLPSGGFGLVGLAERVESVGGSLSAGSTGTGWAVTAVLPSSRA</sequence>
<keyword evidence="13" id="KW-1185">Reference proteome</keyword>
<keyword evidence="7" id="KW-0067">ATP-binding</keyword>
<evidence type="ECO:0000256" key="4">
    <source>
        <dbReference type="ARBA" id="ARBA00022679"/>
    </source>
</evidence>
<evidence type="ECO:0000256" key="2">
    <source>
        <dbReference type="ARBA" id="ARBA00012438"/>
    </source>
</evidence>
<evidence type="ECO:0000256" key="3">
    <source>
        <dbReference type="ARBA" id="ARBA00022553"/>
    </source>
</evidence>